<keyword evidence="3" id="KW-1185">Reference proteome</keyword>
<protein>
    <submittedName>
        <fullName evidence="2">Uncharacterized protein</fullName>
    </submittedName>
</protein>
<name>A0AAE0B6H4_9ROSI</name>
<organism evidence="2 3">
    <name type="scientific">Dipteronia sinensis</name>
    <dbReference type="NCBI Taxonomy" id="43782"/>
    <lineage>
        <taxon>Eukaryota</taxon>
        <taxon>Viridiplantae</taxon>
        <taxon>Streptophyta</taxon>
        <taxon>Embryophyta</taxon>
        <taxon>Tracheophyta</taxon>
        <taxon>Spermatophyta</taxon>
        <taxon>Magnoliopsida</taxon>
        <taxon>eudicotyledons</taxon>
        <taxon>Gunneridae</taxon>
        <taxon>Pentapetalae</taxon>
        <taxon>rosids</taxon>
        <taxon>malvids</taxon>
        <taxon>Sapindales</taxon>
        <taxon>Sapindaceae</taxon>
        <taxon>Hippocastanoideae</taxon>
        <taxon>Acereae</taxon>
        <taxon>Dipteronia</taxon>
    </lineage>
</organism>
<feature type="region of interest" description="Disordered" evidence="1">
    <location>
        <begin position="1"/>
        <end position="46"/>
    </location>
</feature>
<proteinExistence type="predicted"/>
<dbReference type="AlphaFoldDB" id="A0AAE0B6H4"/>
<feature type="non-terminal residue" evidence="2">
    <location>
        <position position="78"/>
    </location>
</feature>
<gene>
    <name evidence="2" type="ORF">Dsin_002068</name>
</gene>
<reference evidence="2" key="1">
    <citation type="journal article" date="2023" name="Plant J.">
        <title>Genome sequences and population genomics provide insights into the demographic history, inbreeding, and mutation load of two 'living fossil' tree species of Dipteronia.</title>
        <authorList>
            <person name="Feng Y."/>
            <person name="Comes H.P."/>
            <person name="Chen J."/>
            <person name="Zhu S."/>
            <person name="Lu R."/>
            <person name="Zhang X."/>
            <person name="Li P."/>
            <person name="Qiu J."/>
            <person name="Olsen K.M."/>
            <person name="Qiu Y."/>
        </authorList>
    </citation>
    <scope>NUCLEOTIDE SEQUENCE</scope>
    <source>
        <strain evidence="2">NBL</strain>
    </source>
</reference>
<evidence type="ECO:0000313" key="2">
    <source>
        <dbReference type="EMBL" id="KAK3230187.1"/>
    </source>
</evidence>
<evidence type="ECO:0000256" key="1">
    <source>
        <dbReference type="SAM" id="MobiDB-lite"/>
    </source>
</evidence>
<sequence>TSLFDKNKKRKNLSNDHRRQRGETAANGKEYGARGGDDIGEGTPSIRVRRSPVGAVEFDFKLCATAKQKMFVECSSQA</sequence>
<accession>A0AAE0B6H4</accession>
<comment type="caution">
    <text evidence="2">The sequence shown here is derived from an EMBL/GenBank/DDBJ whole genome shotgun (WGS) entry which is preliminary data.</text>
</comment>
<dbReference type="EMBL" id="JANJYJ010000001">
    <property type="protein sequence ID" value="KAK3230187.1"/>
    <property type="molecule type" value="Genomic_DNA"/>
</dbReference>
<dbReference type="Proteomes" id="UP001281410">
    <property type="component" value="Unassembled WGS sequence"/>
</dbReference>
<evidence type="ECO:0000313" key="3">
    <source>
        <dbReference type="Proteomes" id="UP001281410"/>
    </source>
</evidence>